<sequence>MLSGSFTKLWNTAVFSVGAGWVVLVYFIWDSSQLVTMADRQVFLVVMSVGFLVVYAGGFIIDGHHRKKKRSVS</sequence>
<feature type="transmembrane region" description="Helical" evidence="1">
    <location>
        <begin position="41"/>
        <end position="61"/>
    </location>
</feature>
<name>A0A3S0LNR7_CHLPH</name>
<evidence type="ECO:0000256" key="1">
    <source>
        <dbReference type="SAM" id="Phobius"/>
    </source>
</evidence>
<accession>A0A3S0LNR7</accession>
<protein>
    <submittedName>
        <fullName evidence="2">Uncharacterized protein</fullName>
    </submittedName>
</protein>
<gene>
    <name evidence="2" type="ORF">EKD02_09340</name>
</gene>
<evidence type="ECO:0000313" key="3">
    <source>
        <dbReference type="Proteomes" id="UP000279908"/>
    </source>
</evidence>
<keyword evidence="1" id="KW-0812">Transmembrane</keyword>
<keyword evidence="1" id="KW-0472">Membrane</keyword>
<dbReference type="EMBL" id="RXYK01000024">
    <property type="protein sequence ID" value="RTY35221.1"/>
    <property type="molecule type" value="Genomic_DNA"/>
</dbReference>
<dbReference type="Proteomes" id="UP000279908">
    <property type="component" value="Unassembled WGS sequence"/>
</dbReference>
<evidence type="ECO:0000313" key="2">
    <source>
        <dbReference type="EMBL" id="RTY35221.1"/>
    </source>
</evidence>
<feature type="transmembrane region" description="Helical" evidence="1">
    <location>
        <begin position="9"/>
        <end position="29"/>
    </location>
</feature>
<keyword evidence="1" id="KW-1133">Transmembrane helix</keyword>
<reference evidence="2 3" key="1">
    <citation type="submission" date="2018-12" db="EMBL/GenBank/DDBJ databases">
        <authorList>
            <person name="Lunina O.N."/>
            <person name="Grouzdev D.S."/>
            <person name="Gorlenko V.M."/>
            <person name="Savvichev A.S."/>
        </authorList>
    </citation>
    <scope>NUCLEOTIDE SEQUENCE [LARGE SCALE GENOMIC DNA]</scope>
    <source>
        <strain evidence="2 3">BrKhr-17</strain>
    </source>
</reference>
<organism evidence="2 3">
    <name type="scientific">Chlorobium phaeovibrioides</name>
    <dbReference type="NCBI Taxonomy" id="1094"/>
    <lineage>
        <taxon>Bacteria</taxon>
        <taxon>Pseudomonadati</taxon>
        <taxon>Chlorobiota</taxon>
        <taxon>Chlorobiia</taxon>
        <taxon>Chlorobiales</taxon>
        <taxon>Chlorobiaceae</taxon>
        <taxon>Chlorobium/Pelodictyon group</taxon>
        <taxon>Chlorobium</taxon>
    </lineage>
</organism>
<proteinExistence type="predicted"/>
<dbReference type="AlphaFoldDB" id="A0A3S0LNR7"/>
<comment type="caution">
    <text evidence="2">The sequence shown here is derived from an EMBL/GenBank/DDBJ whole genome shotgun (WGS) entry which is preliminary data.</text>
</comment>